<organism evidence="5 6">
    <name type="scientific">Sistotremastrum niveocremeum HHB9708</name>
    <dbReference type="NCBI Taxonomy" id="1314777"/>
    <lineage>
        <taxon>Eukaryota</taxon>
        <taxon>Fungi</taxon>
        <taxon>Dikarya</taxon>
        <taxon>Basidiomycota</taxon>
        <taxon>Agaricomycotina</taxon>
        <taxon>Agaricomycetes</taxon>
        <taxon>Sistotremastrales</taxon>
        <taxon>Sistotremastraceae</taxon>
        <taxon>Sertulicium</taxon>
        <taxon>Sertulicium niveocremeum</taxon>
    </lineage>
</organism>
<dbReference type="EMBL" id="KV419424">
    <property type="protein sequence ID" value="KZS90021.1"/>
    <property type="molecule type" value="Genomic_DNA"/>
</dbReference>
<accession>A0A164QW29</accession>
<keyword evidence="3" id="KW-0732">Signal</keyword>
<dbReference type="EC" id="3.4.-.-" evidence="3"/>
<feature type="signal peptide" evidence="3">
    <location>
        <begin position="1"/>
        <end position="18"/>
    </location>
</feature>
<evidence type="ECO:0000256" key="3">
    <source>
        <dbReference type="RuleBase" id="RU361240"/>
    </source>
</evidence>
<reference evidence="5 6" key="1">
    <citation type="journal article" date="2016" name="Mol. Biol. Evol.">
        <title>Comparative Genomics of Early-Diverging Mushroom-Forming Fungi Provides Insights into the Origins of Lignocellulose Decay Capabilities.</title>
        <authorList>
            <person name="Nagy L.G."/>
            <person name="Riley R."/>
            <person name="Tritt A."/>
            <person name="Adam C."/>
            <person name="Daum C."/>
            <person name="Floudas D."/>
            <person name="Sun H."/>
            <person name="Yadav J.S."/>
            <person name="Pangilinan J."/>
            <person name="Larsson K.H."/>
            <person name="Matsuura K."/>
            <person name="Barry K."/>
            <person name="Labutti K."/>
            <person name="Kuo R."/>
            <person name="Ohm R.A."/>
            <person name="Bhattacharya S.S."/>
            <person name="Shirouzu T."/>
            <person name="Yoshinaga Y."/>
            <person name="Martin F.M."/>
            <person name="Grigoriev I.V."/>
            <person name="Hibbett D.S."/>
        </authorList>
    </citation>
    <scope>NUCLEOTIDE SEQUENCE [LARGE SCALE GENOMIC DNA]</scope>
    <source>
        <strain evidence="5 6">HHB9708</strain>
    </source>
</reference>
<dbReference type="STRING" id="1314777.A0A164QW29"/>
<dbReference type="Proteomes" id="UP000076722">
    <property type="component" value="Unassembled WGS sequence"/>
</dbReference>
<keyword evidence="3" id="KW-0378">Hydrolase</keyword>
<dbReference type="CDD" id="cd03880">
    <property type="entry name" value="M28_QC_like"/>
    <property type="match status" value="1"/>
</dbReference>
<dbReference type="FunFam" id="3.40.630.10:FF:000081">
    <property type="entry name" value="Peptide hydrolase"/>
    <property type="match status" value="1"/>
</dbReference>
<dbReference type="Gene3D" id="3.40.630.10">
    <property type="entry name" value="Zn peptidases"/>
    <property type="match status" value="1"/>
</dbReference>
<feature type="domain" description="Peptidase M28" evidence="4">
    <location>
        <begin position="101"/>
        <end position="346"/>
    </location>
</feature>
<dbReference type="InterPro" id="IPR040234">
    <property type="entry name" value="QC/QCL"/>
</dbReference>
<dbReference type="InterPro" id="IPR037457">
    <property type="entry name" value="M28_QC"/>
</dbReference>
<evidence type="ECO:0000259" key="4">
    <source>
        <dbReference type="Pfam" id="PF04389"/>
    </source>
</evidence>
<dbReference type="Pfam" id="PF04389">
    <property type="entry name" value="Peptidase_M28"/>
    <property type="match status" value="1"/>
</dbReference>
<dbReference type="GO" id="GO:0008233">
    <property type="term" value="F:peptidase activity"/>
    <property type="evidence" value="ECO:0007669"/>
    <property type="project" value="UniProtKB-KW"/>
</dbReference>
<dbReference type="GO" id="GO:0006508">
    <property type="term" value="P:proteolysis"/>
    <property type="evidence" value="ECO:0007669"/>
    <property type="project" value="UniProtKB-KW"/>
</dbReference>
<keyword evidence="3" id="KW-0479">Metal-binding</keyword>
<keyword evidence="3" id="KW-0645">Protease</keyword>
<keyword evidence="1" id="KW-0808">Transferase</keyword>
<keyword evidence="6" id="KW-1185">Reference proteome</keyword>
<gene>
    <name evidence="5" type="ORF">SISNIDRAFT_488870</name>
</gene>
<evidence type="ECO:0000313" key="5">
    <source>
        <dbReference type="EMBL" id="KZS90021.1"/>
    </source>
</evidence>
<sequence length="381" mass="43113">MTLLVPFLLLSVQASIQPRTFNHLSSQQLRDLVGLRDPESAFELKDPASHLSKILIPRAPGTVNHTLVRQHITSTLQNLKWEVEEDAFTDNTPFGERRFTNIIATKDPTAARRVVLAAHYDSKFFQTHPLDQFVGATDSAMPCALLLDVAEVLDPLLTEKRSHHAGELDDLEDPPEDITLQLIFFDGEEAFKDWTATDSIYGARHLAEKWELEYIESHAKRRLHPPPTQLSSIDNLILLDLLGAPNPTIQSYFLSTAWLFDELISVEDRLSSSNLAETTRSFFRRRHAQDHNYGGMGDDHVPFIQRGVSVLHVIANPFPHVWHTLADDASALDMPTMKKWNLLFRTLVAEYLGLQPGSRVEPRSHSSSELVRSVFVETYIP</sequence>
<proteinExistence type="inferred from homology"/>
<keyword evidence="2" id="KW-0012">Acyltransferase</keyword>
<dbReference type="GO" id="GO:0016603">
    <property type="term" value="F:glutaminyl-peptide cyclotransferase activity"/>
    <property type="evidence" value="ECO:0007669"/>
    <property type="project" value="InterPro"/>
</dbReference>
<protein>
    <recommendedName>
        <fullName evidence="3">Peptide hydrolase</fullName>
        <ecNumber evidence="3">3.4.-.-</ecNumber>
    </recommendedName>
</protein>
<dbReference type="AlphaFoldDB" id="A0A164QW29"/>
<comment type="similarity">
    <text evidence="3">Belongs to the peptidase M28 family.</text>
</comment>
<evidence type="ECO:0000256" key="2">
    <source>
        <dbReference type="ARBA" id="ARBA00023315"/>
    </source>
</evidence>
<keyword evidence="3" id="KW-0862">Zinc</keyword>
<name>A0A164QW29_9AGAM</name>
<dbReference type="PANTHER" id="PTHR12283:SF6">
    <property type="entry name" value="GLUTAMINYL-PEPTIDE CYCLOTRANSFERASE-RELATED"/>
    <property type="match status" value="1"/>
</dbReference>
<dbReference type="OrthoDB" id="3907302at2759"/>
<evidence type="ECO:0000256" key="1">
    <source>
        <dbReference type="ARBA" id="ARBA00022679"/>
    </source>
</evidence>
<dbReference type="SUPFAM" id="SSF53187">
    <property type="entry name" value="Zn-dependent exopeptidases"/>
    <property type="match status" value="1"/>
</dbReference>
<dbReference type="PANTHER" id="PTHR12283">
    <property type="entry name" value="GLUTAMINYL-PEPTIDE CYCLOTRANSFERASE"/>
    <property type="match status" value="1"/>
</dbReference>
<dbReference type="GO" id="GO:0008270">
    <property type="term" value="F:zinc ion binding"/>
    <property type="evidence" value="ECO:0007669"/>
    <property type="project" value="TreeGrafter"/>
</dbReference>
<dbReference type="InterPro" id="IPR007484">
    <property type="entry name" value="Peptidase_M28"/>
</dbReference>
<feature type="chain" id="PRO_5007748162" description="Peptide hydrolase" evidence="3">
    <location>
        <begin position="19"/>
        <end position="381"/>
    </location>
</feature>
<evidence type="ECO:0000313" key="6">
    <source>
        <dbReference type="Proteomes" id="UP000076722"/>
    </source>
</evidence>